<comment type="caution">
    <text evidence="1">The sequence shown here is derived from an EMBL/GenBank/DDBJ whole genome shotgun (WGS) entry which is preliminary data.</text>
</comment>
<proteinExistence type="predicted"/>
<evidence type="ECO:0000313" key="2">
    <source>
        <dbReference type="Proteomes" id="UP001519460"/>
    </source>
</evidence>
<reference evidence="1 2" key="1">
    <citation type="journal article" date="2023" name="Sci. Data">
        <title>Genome assembly of the Korean intertidal mud-creeper Batillaria attramentaria.</title>
        <authorList>
            <person name="Patra A.K."/>
            <person name="Ho P.T."/>
            <person name="Jun S."/>
            <person name="Lee S.J."/>
            <person name="Kim Y."/>
            <person name="Won Y.J."/>
        </authorList>
    </citation>
    <scope>NUCLEOTIDE SEQUENCE [LARGE SCALE GENOMIC DNA]</scope>
    <source>
        <strain evidence="1">Wonlab-2016</strain>
    </source>
</reference>
<organism evidence="1 2">
    <name type="scientific">Batillaria attramentaria</name>
    <dbReference type="NCBI Taxonomy" id="370345"/>
    <lineage>
        <taxon>Eukaryota</taxon>
        <taxon>Metazoa</taxon>
        <taxon>Spiralia</taxon>
        <taxon>Lophotrochozoa</taxon>
        <taxon>Mollusca</taxon>
        <taxon>Gastropoda</taxon>
        <taxon>Caenogastropoda</taxon>
        <taxon>Sorbeoconcha</taxon>
        <taxon>Cerithioidea</taxon>
        <taxon>Batillariidae</taxon>
        <taxon>Batillaria</taxon>
    </lineage>
</organism>
<protein>
    <recommendedName>
        <fullName evidence="3">TonB-dependent receptor</fullName>
    </recommendedName>
</protein>
<dbReference type="Proteomes" id="UP001519460">
    <property type="component" value="Unassembled WGS sequence"/>
</dbReference>
<name>A0ABD0JNZ5_9CAEN</name>
<evidence type="ECO:0000313" key="1">
    <source>
        <dbReference type="EMBL" id="KAK7476431.1"/>
    </source>
</evidence>
<evidence type="ECO:0008006" key="3">
    <source>
        <dbReference type="Google" id="ProtNLM"/>
    </source>
</evidence>
<accession>A0ABD0JNZ5</accession>
<sequence>GVDYNTPDNVLINLGGRTGFRSTGNLVNHGFRTAAYPLSSSLYGTPLRSRYGFG</sequence>
<dbReference type="AlphaFoldDB" id="A0ABD0JNZ5"/>
<gene>
    <name evidence="1" type="ORF">BaRGS_00032356</name>
</gene>
<keyword evidence="2" id="KW-1185">Reference proteome</keyword>
<feature type="non-terminal residue" evidence="1">
    <location>
        <position position="1"/>
    </location>
</feature>
<dbReference type="EMBL" id="JACVVK020000376">
    <property type="protein sequence ID" value="KAK7476431.1"/>
    <property type="molecule type" value="Genomic_DNA"/>
</dbReference>
<feature type="non-terminal residue" evidence="1">
    <location>
        <position position="54"/>
    </location>
</feature>